<reference evidence="2" key="1">
    <citation type="submission" date="2020-12" db="EMBL/GenBank/DDBJ databases">
        <title>Bacterial taxonomy.</title>
        <authorList>
            <person name="Pan X."/>
        </authorList>
    </citation>
    <scope>NUCLEOTIDE SEQUENCE</scope>
    <source>
        <strain evidence="2">M0105</strain>
    </source>
</reference>
<dbReference type="RefSeq" id="WP_200613694.1">
    <property type="nucleotide sequence ID" value="NZ_JAEHHL010000017.1"/>
</dbReference>
<accession>A0A8J7M9N0</accession>
<organism evidence="2 3">
    <name type="scientific">Thermohalobaculum xanthum</name>
    <dbReference type="NCBI Taxonomy" id="2753746"/>
    <lineage>
        <taxon>Bacteria</taxon>
        <taxon>Pseudomonadati</taxon>
        <taxon>Pseudomonadota</taxon>
        <taxon>Alphaproteobacteria</taxon>
        <taxon>Rhodobacterales</taxon>
        <taxon>Paracoccaceae</taxon>
        <taxon>Thermohalobaculum</taxon>
    </lineage>
</organism>
<sequence>MRRAPLAAGFLAALLAVMAGRAQACPEATPELLWHSCWGDASYALHLLPEDLPLAPPVDDEERLTVTGAYTAREPREGGHPEPVGLFIRRGVLVGRHLARMDGILVIEPNGGSARIAHRAAVPLGGQVYDLTAFETRARFLRDAVEARVSLIQSHLLVVDGRSDVGEVENAPAHIRRLIVEDAHGIGLWQSRWPVTLAQAARDVIADLGPRMAMNLDMGSFDFCLLERPDSVPASCGSIAPAGSDVSKLSNLVSLALRRPRL</sequence>
<evidence type="ECO:0008006" key="4">
    <source>
        <dbReference type="Google" id="ProtNLM"/>
    </source>
</evidence>
<feature type="signal peptide" evidence="1">
    <location>
        <begin position="1"/>
        <end position="24"/>
    </location>
</feature>
<feature type="chain" id="PRO_5035149604" description="Phosphodiester glycosidase domain-containing protein" evidence="1">
    <location>
        <begin position="25"/>
        <end position="262"/>
    </location>
</feature>
<name>A0A8J7M9N0_9RHOB</name>
<dbReference type="Proteomes" id="UP000655420">
    <property type="component" value="Unassembled WGS sequence"/>
</dbReference>
<evidence type="ECO:0000256" key="1">
    <source>
        <dbReference type="SAM" id="SignalP"/>
    </source>
</evidence>
<dbReference type="EMBL" id="JAEHHL010000017">
    <property type="protein sequence ID" value="MBK0401291.1"/>
    <property type="molecule type" value="Genomic_DNA"/>
</dbReference>
<evidence type="ECO:0000313" key="3">
    <source>
        <dbReference type="Proteomes" id="UP000655420"/>
    </source>
</evidence>
<gene>
    <name evidence="2" type="ORF">H0I76_19000</name>
</gene>
<dbReference type="AlphaFoldDB" id="A0A8J7M9N0"/>
<evidence type="ECO:0000313" key="2">
    <source>
        <dbReference type="EMBL" id="MBK0401291.1"/>
    </source>
</evidence>
<comment type="caution">
    <text evidence="2">The sequence shown here is derived from an EMBL/GenBank/DDBJ whole genome shotgun (WGS) entry which is preliminary data.</text>
</comment>
<keyword evidence="1" id="KW-0732">Signal</keyword>
<keyword evidence="3" id="KW-1185">Reference proteome</keyword>
<protein>
    <recommendedName>
        <fullName evidence="4">Phosphodiester glycosidase domain-containing protein</fullName>
    </recommendedName>
</protein>
<proteinExistence type="predicted"/>